<comment type="caution">
    <text evidence="1">The sequence shown here is derived from an EMBL/GenBank/DDBJ whole genome shotgun (WGS) entry which is preliminary data.</text>
</comment>
<proteinExistence type="predicted"/>
<protein>
    <submittedName>
        <fullName evidence="1">Uncharacterized protein</fullName>
    </submittedName>
</protein>
<evidence type="ECO:0000313" key="1">
    <source>
        <dbReference type="EMBL" id="GGW78268.1"/>
    </source>
</evidence>
<organism evidence="1 2">
    <name type="scientific">Alteromonas halophila</name>
    <dbReference type="NCBI Taxonomy" id="516698"/>
    <lineage>
        <taxon>Bacteria</taxon>
        <taxon>Pseudomonadati</taxon>
        <taxon>Pseudomonadota</taxon>
        <taxon>Gammaproteobacteria</taxon>
        <taxon>Alteromonadales</taxon>
        <taxon>Alteromonadaceae</taxon>
        <taxon>Alteromonas/Salinimonas group</taxon>
        <taxon>Alteromonas</taxon>
    </lineage>
</organism>
<dbReference type="AlphaFoldDB" id="A0A918MWA8"/>
<name>A0A918MWA8_9ALTE</name>
<accession>A0A918MWA8</accession>
<dbReference type="Proteomes" id="UP000631300">
    <property type="component" value="Unassembled WGS sequence"/>
</dbReference>
<evidence type="ECO:0000313" key="2">
    <source>
        <dbReference type="Proteomes" id="UP000631300"/>
    </source>
</evidence>
<sequence>MNIEQKYRIEELSEEDCTEVHGSAMGQISDLIIFSPHFSNICTKPKHPKPKTDT</sequence>
<keyword evidence="2" id="KW-1185">Reference proteome</keyword>
<reference evidence="1" key="2">
    <citation type="submission" date="2020-09" db="EMBL/GenBank/DDBJ databases">
        <authorList>
            <person name="Sun Q."/>
            <person name="Kim S."/>
        </authorList>
    </citation>
    <scope>NUCLEOTIDE SEQUENCE</scope>
    <source>
        <strain evidence="1">KCTC 22164</strain>
    </source>
</reference>
<reference evidence="1" key="1">
    <citation type="journal article" date="2014" name="Int. J. Syst. Evol. Microbiol.">
        <title>Complete genome sequence of Corynebacterium casei LMG S-19264T (=DSM 44701T), isolated from a smear-ripened cheese.</title>
        <authorList>
            <consortium name="US DOE Joint Genome Institute (JGI-PGF)"/>
            <person name="Walter F."/>
            <person name="Albersmeier A."/>
            <person name="Kalinowski J."/>
            <person name="Ruckert C."/>
        </authorList>
    </citation>
    <scope>NUCLEOTIDE SEQUENCE</scope>
    <source>
        <strain evidence="1">KCTC 22164</strain>
    </source>
</reference>
<dbReference type="EMBL" id="BMXP01000002">
    <property type="protein sequence ID" value="GGW78268.1"/>
    <property type="molecule type" value="Genomic_DNA"/>
</dbReference>
<gene>
    <name evidence="1" type="ORF">GCM10007391_08540</name>
</gene>